<evidence type="ECO:0000313" key="4">
    <source>
        <dbReference type="Proteomes" id="UP001329825"/>
    </source>
</evidence>
<dbReference type="PANTHER" id="PTHR39639:SF1">
    <property type="entry name" value="DUF262 DOMAIN-CONTAINING PROTEIN"/>
    <property type="match status" value="1"/>
</dbReference>
<dbReference type="RefSeq" id="XP_062788277.1">
    <property type="nucleotide sequence ID" value="XM_062932226.1"/>
</dbReference>
<dbReference type="GeneID" id="87952573"/>
<keyword evidence="4" id="KW-1185">Reference proteome</keyword>
<feature type="compositionally biased region" description="Acidic residues" evidence="1">
    <location>
        <begin position="18"/>
        <end position="36"/>
    </location>
</feature>
<protein>
    <recommendedName>
        <fullName evidence="2">GmrSD restriction endonucleases N-terminal domain-containing protein</fullName>
    </recommendedName>
</protein>
<organism evidence="3 4">
    <name type="scientific">Kwoniella shivajii</name>
    <dbReference type="NCBI Taxonomy" id="564305"/>
    <lineage>
        <taxon>Eukaryota</taxon>
        <taxon>Fungi</taxon>
        <taxon>Dikarya</taxon>
        <taxon>Basidiomycota</taxon>
        <taxon>Agaricomycotina</taxon>
        <taxon>Tremellomycetes</taxon>
        <taxon>Tremellales</taxon>
        <taxon>Cryptococcaceae</taxon>
        <taxon>Kwoniella</taxon>
    </lineage>
</organism>
<evidence type="ECO:0000313" key="3">
    <source>
        <dbReference type="EMBL" id="WRT63537.1"/>
    </source>
</evidence>
<evidence type="ECO:0000259" key="2">
    <source>
        <dbReference type="Pfam" id="PF03235"/>
    </source>
</evidence>
<dbReference type="EMBL" id="CP141881">
    <property type="protein sequence ID" value="WRT63537.1"/>
    <property type="molecule type" value="Genomic_DNA"/>
</dbReference>
<feature type="compositionally biased region" description="Acidic residues" evidence="1">
    <location>
        <begin position="403"/>
        <end position="412"/>
    </location>
</feature>
<dbReference type="Proteomes" id="UP001329825">
    <property type="component" value="Chromosome 1"/>
</dbReference>
<feature type="domain" description="GmrSD restriction endonucleases N-terminal" evidence="2">
    <location>
        <begin position="85"/>
        <end position="221"/>
    </location>
</feature>
<feature type="compositionally biased region" description="Low complexity" evidence="1">
    <location>
        <begin position="514"/>
        <end position="532"/>
    </location>
</feature>
<feature type="compositionally biased region" description="Polar residues" evidence="1">
    <location>
        <begin position="1"/>
        <end position="14"/>
    </location>
</feature>
<feature type="region of interest" description="Disordered" evidence="1">
    <location>
        <begin position="1"/>
        <end position="51"/>
    </location>
</feature>
<sequence length="568" mass="63892">MPPRDSTANYTTAGALSDDSDLDDLFDELEEDEELDGSQRRDKKPKRKGPVDSAELIKGSLVKPHNIAIAAKSLHGMIHQGDVELCPAYQRDVVWPEAKMIALIQSLFMNFYVPPVIFAVEREGTQEKRICIDGKQRCSSILNFMDGKIPFISPNTKEKFWYNKLDSHRSGKQLPRDLKSNFDLLQLAAVEYHGMTDSQQRDVFQRVQLGVALSAAEKLQAHSGPWPGWIIELDKRYIAAADTLGTNLRWDLRRGRSFQNLLGFVAMARESTPSKIWQPTATLLRHFVERNDAPDQEFKLRAQLALSIFINIAVNHFDAAFETTSTPRIAPVEFWFSSYLIYSRMGFLSIESIAREIGKMRAMIRVHVPGNVSTNTTVMGLLSHFIDGIPKKRKANEIPAAEQYEDDDDVDERDARAMKRSRRAEEQDPTFVEARTERTVASPPKTTTRAKAPTITTTNSTTAPSSSSSVQQSRPTPLNVSATSTSHRQIASLPTPSTANHQQPANGQQYQSSNVANNQQGVYQNGQYQSGGTSMSAEQMRQYTEARVKQQYPQQQQNQNNSNQYYGR</sequence>
<dbReference type="Pfam" id="PF03235">
    <property type="entry name" value="GmrSD_N"/>
    <property type="match status" value="1"/>
</dbReference>
<accession>A0ABZ1CTE0</accession>
<feature type="region of interest" description="Disordered" evidence="1">
    <location>
        <begin position="397"/>
        <end position="568"/>
    </location>
</feature>
<evidence type="ECO:0000256" key="1">
    <source>
        <dbReference type="SAM" id="MobiDB-lite"/>
    </source>
</evidence>
<gene>
    <name evidence="3" type="ORF">IL334_000442</name>
</gene>
<feature type="compositionally biased region" description="Polar residues" evidence="1">
    <location>
        <begin position="478"/>
        <end position="513"/>
    </location>
</feature>
<proteinExistence type="predicted"/>
<dbReference type="InterPro" id="IPR004919">
    <property type="entry name" value="GmrSD_N"/>
</dbReference>
<feature type="compositionally biased region" description="Polar residues" evidence="1">
    <location>
        <begin position="533"/>
        <end position="542"/>
    </location>
</feature>
<reference evidence="3 4" key="1">
    <citation type="submission" date="2024-01" db="EMBL/GenBank/DDBJ databases">
        <title>Comparative genomics of Cryptococcus and Kwoniella reveals pathogenesis evolution and contrasting modes of karyotype evolution via chromosome fusion or intercentromeric recombination.</title>
        <authorList>
            <person name="Coelho M.A."/>
            <person name="David-Palma M."/>
            <person name="Shea T."/>
            <person name="Bowers K."/>
            <person name="McGinley-Smith S."/>
            <person name="Mohammad A.W."/>
            <person name="Gnirke A."/>
            <person name="Yurkov A.M."/>
            <person name="Nowrousian M."/>
            <person name="Sun S."/>
            <person name="Cuomo C.A."/>
            <person name="Heitman J."/>
        </authorList>
    </citation>
    <scope>NUCLEOTIDE SEQUENCE [LARGE SCALE GENOMIC DNA]</scope>
    <source>
        <strain evidence="3">CBS 11374</strain>
    </source>
</reference>
<dbReference type="PANTHER" id="PTHR39639">
    <property type="entry name" value="CHROMOSOME 16, WHOLE GENOME SHOTGUN SEQUENCE"/>
    <property type="match status" value="1"/>
</dbReference>
<name>A0ABZ1CTE0_9TREE</name>
<feature type="compositionally biased region" description="Low complexity" evidence="1">
    <location>
        <begin position="550"/>
        <end position="568"/>
    </location>
</feature>
<feature type="compositionally biased region" description="Low complexity" evidence="1">
    <location>
        <begin position="443"/>
        <end position="477"/>
    </location>
</feature>